<dbReference type="InterPro" id="IPR000873">
    <property type="entry name" value="AMP-dep_synth/lig_dom"/>
</dbReference>
<comment type="caution">
    <text evidence="4">The sequence shown here is derived from an EMBL/GenBank/DDBJ whole genome shotgun (WGS) entry which is preliminary data.</text>
</comment>
<keyword evidence="2" id="KW-0597">Phosphoprotein</keyword>
<reference evidence="4" key="1">
    <citation type="submission" date="2020-08" db="EMBL/GenBank/DDBJ databases">
        <title>Genome public.</title>
        <authorList>
            <person name="Liu C."/>
            <person name="Sun Q."/>
        </authorList>
    </citation>
    <scope>NUCLEOTIDE SEQUENCE</scope>
    <source>
        <strain evidence="4">NSJ-33</strain>
    </source>
</reference>
<evidence type="ECO:0000313" key="5">
    <source>
        <dbReference type="Proteomes" id="UP000610760"/>
    </source>
</evidence>
<dbReference type="PROSITE" id="PS00455">
    <property type="entry name" value="AMP_BINDING"/>
    <property type="match status" value="1"/>
</dbReference>
<dbReference type="Gene3D" id="3.40.50.12780">
    <property type="entry name" value="N-terminal domain of ligase-like"/>
    <property type="match status" value="1"/>
</dbReference>
<evidence type="ECO:0000256" key="1">
    <source>
        <dbReference type="ARBA" id="ARBA00022450"/>
    </source>
</evidence>
<proteinExistence type="predicted"/>
<evidence type="ECO:0000256" key="2">
    <source>
        <dbReference type="ARBA" id="ARBA00022553"/>
    </source>
</evidence>
<accession>A0A926I3K9</accession>
<feature type="domain" description="Carrier" evidence="3">
    <location>
        <begin position="490"/>
        <end position="567"/>
    </location>
</feature>
<dbReference type="PANTHER" id="PTHR44845">
    <property type="entry name" value="CARRIER DOMAIN-CONTAINING PROTEIN"/>
    <property type="match status" value="1"/>
</dbReference>
<keyword evidence="5" id="KW-1185">Reference proteome</keyword>
<dbReference type="Pfam" id="PF13193">
    <property type="entry name" value="AMP-binding_C"/>
    <property type="match status" value="1"/>
</dbReference>
<dbReference type="InterPro" id="IPR009081">
    <property type="entry name" value="PP-bd_ACP"/>
</dbReference>
<dbReference type="Proteomes" id="UP000610760">
    <property type="component" value="Unassembled WGS sequence"/>
</dbReference>
<dbReference type="InterPro" id="IPR020845">
    <property type="entry name" value="AMP-binding_CS"/>
</dbReference>
<dbReference type="Gene3D" id="1.10.1200.10">
    <property type="entry name" value="ACP-like"/>
    <property type="match status" value="1"/>
</dbReference>
<dbReference type="Gene3D" id="3.30.300.30">
    <property type="match status" value="1"/>
</dbReference>
<dbReference type="SUPFAM" id="SSF47336">
    <property type="entry name" value="ACP-like"/>
    <property type="match status" value="1"/>
</dbReference>
<dbReference type="PROSITE" id="PS00012">
    <property type="entry name" value="PHOSPHOPANTETHEINE"/>
    <property type="match status" value="1"/>
</dbReference>
<dbReference type="InterPro" id="IPR042099">
    <property type="entry name" value="ANL_N_sf"/>
</dbReference>
<keyword evidence="1" id="KW-0596">Phosphopantetheine</keyword>
<sequence>MFSYKIDENACIECENQKLNYKEIHHFVADLQAVLPKSRQPIALYLNRNEYLVMSMIALVYLNIPYVILSKNDPSDRIKYILEDCNVQLIITQGKNNKLPNIPIIDIDLLQHNTLNDIKMEPHRDDDTIYILYTSGSTGDPKGVEISYSNINAFIEGFCERIPLTSKSRILCHTSSTFDIFFVETLLALQKGLAVIIADDSTYKNAKKLQKIIVDKEIDVLQITPSKLHFLLEYSPQNTVLANLKILMIGGEVFPQNLLKFLKDKTHASIYNLYGPTETTIWATIGDLTNQSTVNLGTPILNAQIFVLNKQEIPVVNEVGEIFITGQIVGKGYLHNPSLTNEKFRVIDLPSIGLVRGFKTGDYGRINLDGNLEYLYRIDNQIKLNGQRLELEDIESNMISMENISKCAVVYIQQDSGDSIVGFFVGQATPSAIRSFLQSKIPDFMIPSQLIQVDELPYTDNFKIDRKRLIENYQHQLFSNQVRTFANSKIDTDKRIIDIISLIGGLVISDDDIQNKDLVSLGINSIQFIKIIVEIEDIFDIRFDDEYLEYRKFENLRAFINYVNRKCEKE</sequence>
<evidence type="ECO:0000259" key="3">
    <source>
        <dbReference type="PROSITE" id="PS50075"/>
    </source>
</evidence>
<dbReference type="Pfam" id="PF00501">
    <property type="entry name" value="AMP-binding"/>
    <property type="match status" value="1"/>
</dbReference>
<dbReference type="AlphaFoldDB" id="A0A926I3K9"/>
<dbReference type="RefSeq" id="WP_249295968.1">
    <property type="nucleotide sequence ID" value="NZ_JACRSV010000004.1"/>
</dbReference>
<organism evidence="4 5">
    <name type="scientific">Fumia xinanensis</name>
    <dbReference type="NCBI Taxonomy" id="2763659"/>
    <lineage>
        <taxon>Bacteria</taxon>
        <taxon>Bacillati</taxon>
        <taxon>Bacillota</taxon>
        <taxon>Clostridia</taxon>
        <taxon>Eubacteriales</taxon>
        <taxon>Oscillospiraceae</taxon>
        <taxon>Fumia</taxon>
    </lineage>
</organism>
<gene>
    <name evidence="4" type="ORF">H8710_11705</name>
</gene>
<dbReference type="SUPFAM" id="SSF56801">
    <property type="entry name" value="Acetyl-CoA synthetase-like"/>
    <property type="match status" value="1"/>
</dbReference>
<dbReference type="PROSITE" id="PS50075">
    <property type="entry name" value="CARRIER"/>
    <property type="match status" value="1"/>
</dbReference>
<dbReference type="PANTHER" id="PTHR44845:SF6">
    <property type="entry name" value="BETA-ALANINE-ACTIVATING ENZYME"/>
    <property type="match status" value="1"/>
</dbReference>
<dbReference type="InterPro" id="IPR006162">
    <property type="entry name" value="Ppantetheine_attach_site"/>
</dbReference>
<name>A0A926I3K9_9FIRM</name>
<protein>
    <submittedName>
        <fullName evidence="4">AMP-binding protein</fullName>
    </submittedName>
</protein>
<evidence type="ECO:0000313" key="4">
    <source>
        <dbReference type="EMBL" id="MBC8560728.1"/>
    </source>
</evidence>
<dbReference type="InterPro" id="IPR036736">
    <property type="entry name" value="ACP-like_sf"/>
</dbReference>
<dbReference type="Pfam" id="PF00550">
    <property type="entry name" value="PP-binding"/>
    <property type="match status" value="1"/>
</dbReference>
<dbReference type="EMBL" id="JACRSV010000004">
    <property type="protein sequence ID" value="MBC8560728.1"/>
    <property type="molecule type" value="Genomic_DNA"/>
</dbReference>
<dbReference type="CDD" id="cd05930">
    <property type="entry name" value="A_NRPS"/>
    <property type="match status" value="1"/>
</dbReference>
<dbReference type="InterPro" id="IPR045851">
    <property type="entry name" value="AMP-bd_C_sf"/>
</dbReference>
<dbReference type="InterPro" id="IPR025110">
    <property type="entry name" value="AMP-bd_C"/>
</dbReference>